<dbReference type="PROSITE" id="PS50895">
    <property type="entry name" value="SURF1"/>
    <property type="match status" value="1"/>
</dbReference>
<dbReference type="Pfam" id="PF02104">
    <property type="entry name" value="SURF1"/>
    <property type="match status" value="1"/>
</dbReference>
<evidence type="ECO:0000256" key="4">
    <source>
        <dbReference type="ARBA" id="ARBA00022989"/>
    </source>
</evidence>
<dbReference type="InterPro" id="IPR002994">
    <property type="entry name" value="Surf1/Shy1"/>
</dbReference>
<keyword evidence="6" id="KW-1003">Cell membrane</keyword>
<feature type="transmembrane region" description="Helical" evidence="6">
    <location>
        <begin position="206"/>
        <end position="227"/>
    </location>
</feature>
<name>A0A2Z6EXV7_9BURK</name>
<evidence type="ECO:0000256" key="1">
    <source>
        <dbReference type="ARBA" id="ARBA00004370"/>
    </source>
</evidence>
<keyword evidence="3 6" id="KW-0812">Transmembrane</keyword>
<comment type="subcellular location">
    <subcellularLocation>
        <location evidence="6">Cell membrane</location>
        <topology evidence="6">Multi-pass membrane protein</topology>
    </subcellularLocation>
    <subcellularLocation>
        <location evidence="1">Membrane</location>
    </subcellularLocation>
</comment>
<evidence type="ECO:0000313" key="8">
    <source>
        <dbReference type="Proteomes" id="UP000282597"/>
    </source>
</evidence>
<evidence type="ECO:0000256" key="5">
    <source>
        <dbReference type="ARBA" id="ARBA00023136"/>
    </source>
</evidence>
<sequence length="236" mass="26697">MLKIRFWPFLAILIAVALAVRLGFWQRDRAHQKEALAAQLMRYQNSTPTPLGASRLPLEEIEYHRVRARGRFMPERVVYLDNRTYNARPGFHVLMPLALEEGTYVLVNRGWIPCNMQDRAVLAPYSTPTDKVEIEGIARADPGQAFELGAGGSAAHLRIRQNLDLAAYQLETGLPLQPFVIWQTNEIDDQLVRAWPNILTGVERNYGYMLQWWGIAAAILLSGLYAARRAALSAVK</sequence>
<organism evidence="7 8">
    <name type="scientific">Mycoavidus cysteinexigens</name>
    <dbReference type="NCBI Taxonomy" id="1553431"/>
    <lineage>
        <taxon>Bacteria</taxon>
        <taxon>Pseudomonadati</taxon>
        <taxon>Pseudomonadota</taxon>
        <taxon>Betaproteobacteria</taxon>
        <taxon>Burkholderiales</taxon>
        <taxon>Burkholderiaceae</taxon>
        <taxon>Mycoavidus</taxon>
    </lineage>
</organism>
<dbReference type="AlphaFoldDB" id="A0A2Z6EXV7"/>
<keyword evidence="5 6" id="KW-0472">Membrane</keyword>
<evidence type="ECO:0000256" key="2">
    <source>
        <dbReference type="ARBA" id="ARBA00007165"/>
    </source>
</evidence>
<dbReference type="KEGG" id="mcys:MCB1EB_2128"/>
<comment type="similarity">
    <text evidence="2 6">Belongs to the SURF1 family.</text>
</comment>
<dbReference type="RefSeq" id="WP_045364314.1">
    <property type="nucleotide sequence ID" value="NZ_AP018150.1"/>
</dbReference>
<evidence type="ECO:0000256" key="3">
    <source>
        <dbReference type="ARBA" id="ARBA00022692"/>
    </source>
</evidence>
<dbReference type="EMBL" id="AP018150">
    <property type="protein sequence ID" value="BBE10289.1"/>
    <property type="molecule type" value="Genomic_DNA"/>
</dbReference>
<dbReference type="GO" id="GO:0005886">
    <property type="term" value="C:plasma membrane"/>
    <property type="evidence" value="ECO:0007669"/>
    <property type="project" value="UniProtKB-SubCell"/>
</dbReference>
<comment type="caution">
    <text evidence="6">Lacks conserved residue(s) required for the propagation of feature annotation.</text>
</comment>
<reference evidence="7 8" key="1">
    <citation type="journal article" date="2018" name="Microbes Environ.">
        <title>Comparative Genomic Insights into Endofungal Lifestyles of Two Bacterial Endosymbionts, Mycoavidus cysteinexigens and Burkholderia rhizoxinica.</title>
        <authorList>
            <person name="Sharmin D."/>
            <person name="Guo Y."/>
            <person name="Nishizawa T."/>
            <person name="Ohshima S."/>
            <person name="Sato Y."/>
            <person name="Takashima Y."/>
            <person name="Narisawa K."/>
            <person name="Ohta H."/>
        </authorList>
    </citation>
    <scope>NUCLEOTIDE SEQUENCE [LARGE SCALE GENOMIC DNA]</scope>
    <source>
        <strain evidence="7 8">B1-EB</strain>
    </source>
</reference>
<accession>A0A2Z6EXV7</accession>
<proteinExistence type="inferred from homology"/>
<dbReference type="PANTHER" id="PTHR23427:SF2">
    <property type="entry name" value="SURFEIT LOCUS PROTEIN 1"/>
    <property type="match status" value="1"/>
</dbReference>
<keyword evidence="4 6" id="KW-1133">Transmembrane helix</keyword>
<keyword evidence="8" id="KW-1185">Reference proteome</keyword>
<gene>
    <name evidence="7" type="ORF">MCB1EB_2128</name>
</gene>
<dbReference type="InterPro" id="IPR045214">
    <property type="entry name" value="Surf1/Surf4"/>
</dbReference>
<protein>
    <recommendedName>
        <fullName evidence="6">SURF1-like protein</fullName>
    </recommendedName>
</protein>
<dbReference type="PANTHER" id="PTHR23427">
    <property type="entry name" value="SURFEIT LOCUS PROTEIN"/>
    <property type="match status" value="1"/>
</dbReference>
<evidence type="ECO:0000313" key="7">
    <source>
        <dbReference type="EMBL" id="BBE10289.1"/>
    </source>
</evidence>
<evidence type="ECO:0000256" key="6">
    <source>
        <dbReference type="RuleBase" id="RU363076"/>
    </source>
</evidence>
<dbReference type="Proteomes" id="UP000282597">
    <property type="component" value="Chromosome"/>
</dbReference>
<dbReference type="CDD" id="cd06662">
    <property type="entry name" value="SURF1"/>
    <property type="match status" value="1"/>
</dbReference>